<organism evidence="2 3">
    <name type="scientific">Hydrogenobacter thermophilus (strain DSM 6534 / IAM 12695 / TK-6)</name>
    <dbReference type="NCBI Taxonomy" id="608538"/>
    <lineage>
        <taxon>Bacteria</taxon>
        <taxon>Pseudomonadati</taxon>
        <taxon>Aquificota</taxon>
        <taxon>Aquificia</taxon>
        <taxon>Aquificales</taxon>
        <taxon>Aquificaceae</taxon>
        <taxon>Hydrogenobacter</taxon>
    </lineage>
</organism>
<evidence type="ECO:0000313" key="2">
    <source>
        <dbReference type="EMBL" id="BAI69340.1"/>
    </source>
</evidence>
<evidence type="ECO:0000313" key="3">
    <source>
        <dbReference type="Proteomes" id="UP000002574"/>
    </source>
</evidence>
<protein>
    <recommendedName>
        <fullName evidence="4">Phage portal protein</fullName>
    </recommendedName>
</protein>
<dbReference type="KEGG" id="hth:HTH_0881"/>
<accession>D3DHN8</accession>
<gene>
    <name evidence="2" type="ordered locus">HTH_0881</name>
</gene>
<evidence type="ECO:0000256" key="1">
    <source>
        <dbReference type="SAM" id="Coils"/>
    </source>
</evidence>
<dbReference type="STRING" id="608538.HTH_0881"/>
<dbReference type="eggNOG" id="ENOG50307QV">
    <property type="taxonomic scope" value="Bacteria"/>
</dbReference>
<dbReference type="RefSeq" id="WP_012963520.1">
    <property type="nucleotide sequence ID" value="NC_013799.1"/>
</dbReference>
<feature type="coiled-coil region" evidence="1">
    <location>
        <begin position="320"/>
        <end position="347"/>
    </location>
</feature>
<dbReference type="Proteomes" id="UP000002574">
    <property type="component" value="Chromosome"/>
</dbReference>
<dbReference type="OrthoDB" id="12577at2"/>
<keyword evidence="1" id="KW-0175">Coiled coil</keyword>
<dbReference type="KEGG" id="hte:Hydth_0881"/>
<keyword evidence="3" id="KW-1185">Reference proteome</keyword>
<name>D3DHN8_HYDTT</name>
<sequence length="435" mass="49622">MIDYKLCWDSYTGLGGFSDGSYLVKYPRETDEKYARRRQLAIYPNFVKKIVDTYVGALFRVEPQRDFATNTEYAEFCQNIDLRGTDIDDFMRNIAKLTLIYGTVFVIVDKPKAEAPTKAHEKLQGIRPYATIRLPTQIQEIEIDDYGRIQKIVFSELNMLREFTPGTWKVRVGNETYEGTTPFGEVPVVAASWTDPILPTDVIVPPFIHDIARVSKDLYNAISELREILRNSTFPILTIPIPDQISEEKLRNIVIGTENFIGYYPEKGGKPDFIAPPESPAKVYLEYINTLIDMIYSLANLEFIKGTQQQKSGVALEFEFQNLNSLLTQIAQNLEQAEYRIADLVAKWEGKDGFKGTIIYEKDFSYRDVERELKKAMDALTLNISATFDAELKKYIARLLLGSEIDDATMQRIENEVDGLEGLDNQMKNELGGLT</sequence>
<dbReference type="AlphaFoldDB" id="D3DHN8"/>
<reference evidence="2 3" key="1">
    <citation type="journal article" date="2010" name="J. Bacteriol.">
        <title>Complete genome sequence of the thermophilic, obligately chemolithoautotrophic hydrogen-oxidizing bacterium Hydrogenobacter thermophilus TK-6.</title>
        <authorList>
            <person name="Arai H."/>
            <person name="Kanbe H."/>
            <person name="Ishii M."/>
            <person name="Igarashi Y."/>
        </authorList>
    </citation>
    <scope>NUCLEOTIDE SEQUENCE [LARGE SCALE GENOMIC DNA]</scope>
    <source>
        <strain evidence="3">DSM 6534 / IAM 12695 / TK-6 [Tokyo]</strain>
    </source>
</reference>
<dbReference type="EMBL" id="AP011112">
    <property type="protein sequence ID" value="BAI69340.1"/>
    <property type="molecule type" value="Genomic_DNA"/>
</dbReference>
<proteinExistence type="predicted"/>
<evidence type="ECO:0008006" key="4">
    <source>
        <dbReference type="Google" id="ProtNLM"/>
    </source>
</evidence>